<name>A0AAV4MRK5_CAEEX</name>
<accession>A0AAV4MRK5</accession>
<proteinExistence type="predicted"/>
<keyword evidence="1" id="KW-1133">Transmembrane helix</keyword>
<gene>
    <name evidence="2" type="ORF">CEXT_32451</name>
</gene>
<dbReference type="Proteomes" id="UP001054945">
    <property type="component" value="Unassembled WGS sequence"/>
</dbReference>
<keyword evidence="3" id="KW-1185">Reference proteome</keyword>
<sequence length="92" mass="10076">MLSGAYLVLICGQVLQMITLLALTSYYIDSKPRQIIFLEEALPELLDSSQVPFEIPCGFSPFPHSSCVITSSAGLVSLNWKISSIEFSYGQA</sequence>
<organism evidence="2 3">
    <name type="scientific">Caerostris extrusa</name>
    <name type="common">Bark spider</name>
    <name type="synonym">Caerostris bankana</name>
    <dbReference type="NCBI Taxonomy" id="172846"/>
    <lineage>
        <taxon>Eukaryota</taxon>
        <taxon>Metazoa</taxon>
        <taxon>Ecdysozoa</taxon>
        <taxon>Arthropoda</taxon>
        <taxon>Chelicerata</taxon>
        <taxon>Arachnida</taxon>
        <taxon>Araneae</taxon>
        <taxon>Araneomorphae</taxon>
        <taxon>Entelegynae</taxon>
        <taxon>Araneoidea</taxon>
        <taxon>Araneidae</taxon>
        <taxon>Caerostris</taxon>
    </lineage>
</organism>
<evidence type="ECO:0000313" key="3">
    <source>
        <dbReference type="Proteomes" id="UP001054945"/>
    </source>
</evidence>
<keyword evidence="1" id="KW-0472">Membrane</keyword>
<dbReference type="EMBL" id="BPLR01002556">
    <property type="protein sequence ID" value="GIX75061.1"/>
    <property type="molecule type" value="Genomic_DNA"/>
</dbReference>
<comment type="caution">
    <text evidence="2">The sequence shown here is derived from an EMBL/GenBank/DDBJ whole genome shotgun (WGS) entry which is preliminary data.</text>
</comment>
<dbReference type="AlphaFoldDB" id="A0AAV4MRK5"/>
<evidence type="ECO:0000256" key="1">
    <source>
        <dbReference type="SAM" id="Phobius"/>
    </source>
</evidence>
<feature type="transmembrane region" description="Helical" evidence="1">
    <location>
        <begin position="6"/>
        <end position="28"/>
    </location>
</feature>
<evidence type="ECO:0000313" key="2">
    <source>
        <dbReference type="EMBL" id="GIX75061.1"/>
    </source>
</evidence>
<reference evidence="2 3" key="1">
    <citation type="submission" date="2021-06" db="EMBL/GenBank/DDBJ databases">
        <title>Caerostris extrusa draft genome.</title>
        <authorList>
            <person name="Kono N."/>
            <person name="Arakawa K."/>
        </authorList>
    </citation>
    <scope>NUCLEOTIDE SEQUENCE [LARGE SCALE GENOMIC DNA]</scope>
</reference>
<keyword evidence="1" id="KW-0812">Transmembrane</keyword>
<protein>
    <submittedName>
        <fullName evidence="2">Uncharacterized protein</fullName>
    </submittedName>
</protein>